<dbReference type="EMBL" id="ML734582">
    <property type="protein sequence ID" value="KAB8248199.1"/>
    <property type="molecule type" value="Genomic_DNA"/>
</dbReference>
<keyword evidence="6" id="KW-0238">DNA-binding</keyword>
<dbReference type="CDD" id="cd00067">
    <property type="entry name" value="GAL4"/>
    <property type="match status" value="1"/>
</dbReference>
<evidence type="ECO:0000256" key="8">
    <source>
        <dbReference type="ARBA" id="ARBA00023242"/>
    </source>
</evidence>
<dbReference type="SUPFAM" id="SSF57850">
    <property type="entry name" value="RING/U-box"/>
    <property type="match status" value="1"/>
</dbReference>
<feature type="compositionally biased region" description="Low complexity" evidence="10">
    <location>
        <begin position="1"/>
        <end position="23"/>
    </location>
</feature>
<keyword evidence="8" id="KW-0539">Nucleus</keyword>
<protein>
    <submittedName>
        <fullName evidence="15">C6 transcription factor</fullName>
    </submittedName>
</protein>
<evidence type="ECO:0000256" key="9">
    <source>
        <dbReference type="PROSITE-ProRule" id="PRU00175"/>
    </source>
</evidence>
<dbReference type="GO" id="GO:0008270">
    <property type="term" value="F:zinc ion binding"/>
    <property type="evidence" value="ECO:0007669"/>
    <property type="project" value="UniProtKB-KW"/>
</dbReference>
<dbReference type="FunFam" id="4.10.240.10:FF:000003">
    <property type="entry name" value="C6 transcription factor (Leu3)"/>
    <property type="match status" value="1"/>
</dbReference>
<reference evidence="14" key="2">
    <citation type="submission" date="2019-04" db="EMBL/GenBank/DDBJ databases">
        <title>Friends and foes A comparative genomics study of 23 Aspergillus species from section Flavi.</title>
        <authorList>
            <consortium name="DOE Joint Genome Institute"/>
            <person name="Kjaerbolling I."/>
            <person name="Vesth T."/>
            <person name="Frisvad J.C."/>
            <person name="Nybo J.L."/>
            <person name="Theobald S."/>
            <person name="Kildgaard S."/>
            <person name="Isbrandt T."/>
            <person name="Kuo A."/>
            <person name="Sato A."/>
            <person name="Lyhne E.K."/>
            <person name="Kogle M.E."/>
            <person name="Wiebenga A."/>
            <person name="Kun R.S."/>
            <person name="Lubbers R.J."/>
            <person name="Makela M.R."/>
            <person name="Barry K."/>
            <person name="Chovatia M."/>
            <person name="Clum A."/>
            <person name="Daum C."/>
            <person name="Haridas S."/>
            <person name="He G."/>
            <person name="LaButti K."/>
            <person name="Lipzen A."/>
            <person name="Mondo S."/>
            <person name="Riley R."/>
            <person name="Salamov A."/>
            <person name="Simmons B.A."/>
            <person name="Magnuson J.K."/>
            <person name="Henrissat B."/>
            <person name="Mortensen U.H."/>
            <person name="Larsen T.O."/>
            <person name="Devries R.P."/>
            <person name="Grigoriev I.V."/>
            <person name="Machida M."/>
            <person name="Baker S.E."/>
            <person name="Andersen M.R."/>
        </authorList>
    </citation>
    <scope>NUCLEOTIDE SEQUENCE [LARGE SCALE GENOMIC DNA]</scope>
    <source>
        <strain evidence="14">CBS 121.62</strain>
    </source>
</reference>
<dbReference type="GO" id="GO:0006351">
    <property type="term" value="P:DNA-templated transcription"/>
    <property type="evidence" value="ECO:0007669"/>
    <property type="project" value="InterPro"/>
</dbReference>
<feature type="domain" description="Zn(2)-C6 fungal-type" evidence="11">
    <location>
        <begin position="649"/>
        <end position="683"/>
    </location>
</feature>
<gene>
    <name evidence="14" type="ORF">BDV35DRAFT_391340</name>
    <name evidence="15" type="ORF">CA14_007035</name>
</gene>
<keyword evidence="4" id="KW-0862">Zinc</keyword>
<dbReference type="GO" id="GO:0000981">
    <property type="term" value="F:DNA-binding transcription factor activity, RNA polymerase II-specific"/>
    <property type="evidence" value="ECO:0007669"/>
    <property type="project" value="InterPro"/>
</dbReference>
<evidence type="ECO:0000256" key="1">
    <source>
        <dbReference type="ARBA" id="ARBA00004123"/>
    </source>
</evidence>
<evidence type="ECO:0000259" key="13">
    <source>
        <dbReference type="PROSITE" id="PS50178"/>
    </source>
</evidence>
<dbReference type="SUPFAM" id="SSF57903">
    <property type="entry name" value="FYVE/PHD zinc finger"/>
    <property type="match status" value="1"/>
</dbReference>
<evidence type="ECO:0000313" key="16">
    <source>
        <dbReference type="Proteomes" id="UP000275480"/>
    </source>
</evidence>
<feature type="compositionally biased region" description="Polar residues" evidence="10">
    <location>
        <begin position="95"/>
        <end position="105"/>
    </location>
</feature>
<dbReference type="PROSITE" id="PS50089">
    <property type="entry name" value="ZF_RING_2"/>
    <property type="match status" value="1"/>
</dbReference>
<dbReference type="InterPro" id="IPR036864">
    <property type="entry name" value="Zn2-C6_fun-type_DNA-bd_sf"/>
</dbReference>
<accession>A0A3M7K307</accession>
<dbReference type="InterPro" id="IPR011011">
    <property type="entry name" value="Znf_FYVE_PHD"/>
</dbReference>
<feature type="compositionally biased region" description="Basic and acidic residues" evidence="10">
    <location>
        <begin position="132"/>
        <end position="141"/>
    </location>
</feature>
<dbReference type="CDD" id="cd12148">
    <property type="entry name" value="fungal_TF_MHR"/>
    <property type="match status" value="1"/>
</dbReference>
<dbReference type="GO" id="GO:0000976">
    <property type="term" value="F:transcription cis-regulatory region binding"/>
    <property type="evidence" value="ECO:0007669"/>
    <property type="project" value="TreeGrafter"/>
</dbReference>
<dbReference type="CDD" id="cd16489">
    <property type="entry name" value="mRING-CH-C4HC2H_ZNRF"/>
    <property type="match status" value="1"/>
</dbReference>
<feature type="region of interest" description="Disordered" evidence="10">
    <location>
        <begin position="445"/>
        <end position="465"/>
    </location>
</feature>
<dbReference type="SMART" id="SM00064">
    <property type="entry name" value="FYVE"/>
    <property type="match status" value="1"/>
</dbReference>
<evidence type="ECO:0000259" key="12">
    <source>
        <dbReference type="PROSITE" id="PS50089"/>
    </source>
</evidence>
<dbReference type="EMBL" id="QQZZ01000052">
    <property type="protein sequence ID" value="RMZ45018.1"/>
    <property type="molecule type" value="Genomic_DNA"/>
</dbReference>
<dbReference type="GO" id="GO:0005634">
    <property type="term" value="C:nucleus"/>
    <property type="evidence" value="ECO:0007669"/>
    <property type="project" value="UniProtKB-SubCell"/>
</dbReference>
<keyword evidence="5" id="KW-0805">Transcription regulation</keyword>
<feature type="region of interest" description="Disordered" evidence="10">
    <location>
        <begin position="1"/>
        <end position="143"/>
    </location>
</feature>
<dbReference type="Gene3D" id="3.30.40.10">
    <property type="entry name" value="Zinc/RING finger domain, C3HC4 (zinc finger)"/>
    <property type="match status" value="2"/>
</dbReference>
<evidence type="ECO:0000256" key="5">
    <source>
        <dbReference type="ARBA" id="ARBA00023015"/>
    </source>
</evidence>
<dbReference type="InterPro" id="IPR001841">
    <property type="entry name" value="Znf_RING"/>
</dbReference>
<evidence type="ECO:0000256" key="3">
    <source>
        <dbReference type="ARBA" id="ARBA00022771"/>
    </source>
</evidence>
<feature type="region of interest" description="Disordered" evidence="10">
    <location>
        <begin position="711"/>
        <end position="780"/>
    </location>
</feature>
<feature type="compositionally biased region" description="Polar residues" evidence="10">
    <location>
        <begin position="77"/>
        <end position="87"/>
    </location>
</feature>
<feature type="region of interest" description="Disordered" evidence="10">
    <location>
        <begin position="1295"/>
        <end position="1381"/>
    </location>
</feature>
<dbReference type="GO" id="GO:0001216">
    <property type="term" value="F:DNA-binding transcription activator activity"/>
    <property type="evidence" value="ECO:0007669"/>
    <property type="project" value="UniProtKB-ARBA"/>
</dbReference>
<dbReference type="Pfam" id="PF00172">
    <property type="entry name" value="Zn_clus"/>
    <property type="match status" value="1"/>
</dbReference>
<feature type="domain" description="RING-type" evidence="12">
    <location>
        <begin position="489"/>
        <end position="530"/>
    </location>
</feature>
<reference evidence="15 16" key="1">
    <citation type="submission" date="2018-07" db="EMBL/GenBank/DDBJ databases">
        <title>Identification of spontaneous genetic mutation associated with occurrence of a yellow conidial color mutant of Aspergillus flavus.</title>
        <authorList>
            <person name="Chang P.-K."/>
            <person name="Mack B.M."/>
            <person name="Scharfenstein L."/>
            <person name="Gilbert M.K."/>
        </authorList>
    </citation>
    <scope>NUCLEOTIDE SEQUENCE [LARGE SCALE GENOMIC DNA]</scope>
    <source>
        <strain evidence="15 16">CA14</strain>
    </source>
</reference>
<dbReference type="VEuPathDB" id="FungiDB:F9C07_1759782"/>
<dbReference type="CDD" id="cd15737">
    <property type="entry name" value="FYVE2_Vac1p_like"/>
    <property type="match status" value="1"/>
</dbReference>
<dbReference type="SMART" id="SM00066">
    <property type="entry name" value="GAL4"/>
    <property type="match status" value="1"/>
</dbReference>
<dbReference type="Pfam" id="PF04082">
    <property type="entry name" value="Fungal_trans"/>
    <property type="match status" value="1"/>
</dbReference>
<comment type="subcellular location">
    <subcellularLocation>
        <location evidence="1">Nucleus</location>
    </subcellularLocation>
</comment>
<feature type="region of interest" description="Disordered" evidence="10">
    <location>
        <begin position="794"/>
        <end position="822"/>
    </location>
</feature>
<proteinExistence type="predicted"/>
<feature type="region of interest" description="Disordered" evidence="10">
    <location>
        <begin position="532"/>
        <end position="613"/>
    </location>
</feature>
<evidence type="ECO:0000313" key="14">
    <source>
        <dbReference type="EMBL" id="KAB8248199.1"/>
    </source>
</evidence>
<dbReference type="PROSITE" id="PS50178">
    <property type="entry name" value="ZF_FYVE"/>
    <property type="match status" value="1"/>
</dbReference>
<dbReference type="InterPro" id="IPR007219">
    <property type="entry name" value="XnlR_reg_dom"/>
</dbReference>
<evidence type="ECO:0000313" key="15">
    <source>
        <dbReference type="EMBL" id="RMZ45018.1"/>
    </source>
</evidence>
<feature type="compositionally biased region" description="Polar residues" evidence="10">
    <location>
        <begin position="585"/>
        <end position="613"/>
    </location>
</feature>
<dbReference type="InterPro" id="IPR013083">
    <property type="entry name" value="Znf_RING/FYVE/PHD"/>
</dbReference>
<evidence type="ECO:0000256" key="2">
    <source>
        <dbReference type="ARBA" id="ARBA00022723"/>
    </source>
</evidence>
<dbReference type="PANTHER" id="PTHR31845">
    <property type="entry name" value="FINGER DOMAIN PROTEIN, PUTATIVE-RELATED"/>
    <property type="match status" value="1"/>
</dbReference>
<dbReference type="Pfam" id="PF01363">
    <property type="entry name" value="FYVE"/>
    <property type="match status" value="1"/>
</dbReference>
<organism evidence="14">
    <name type="scientific">Aspergillus flavus</name>
    <dbReference type="NCBI Taxonomy" id="5059"/>
    <lineage>
        <taxon>Eukaryota</taxon>
        <taxon>Fungi</taxon>
        <taxon>Dikarya</taxon>
        <taxon>Ascomycota</taxon>
        <taxon>Pezizomycotina</taxon>
        <taxon>Eurotiomycetes</taxon>
        <taxon>Eurotiomycetidae</taxon>
        <taxon>Eurotiales</taxon>
        <taxon>Aspergillaceae</taxon>
        <taxon>Aspergillus</taxon>
        <taxon>Aspergillus subgen. Circumdati</taxon>
    </lineage>
</organism>
<evidence type="ECO:0000256" key="6">
    <source>
        <dbReference type="ARBA" id="ARBA00023125"/>
    </source>
</evidence>
<keyword evidence="3 9" id="KW-0863">Zinc-finger</keyword>
<dbReference type="Proteomes" id="UP000275480">
    <property type="component" value="Unassembled WGS sequence"/>
</dbReference>
<dbReference type="InterPro" id="IPR051089">
    <property type="entry name" value="prtT"/>
</dbReference>
<evidence type="ECO:0000256" key="7">
    <source>
        <dbReference type="ARBA" id="ARBA00023163"/>
    </source>
</evidence>
<dbReference type="InterPro" id="IPR000306">
    <property type="entry name" value="Znf_FYVE"/>
</dbReference>
<dbReference type="SUPFAM" id="SSF57701">
    <property type="entry name" value="Zn2/Cys6 DNA-binding domain"/>
    <property type="match status" value="1"/>
</dbReference>
<dbReference type="Pfam" id="PF13639">
    <property type="entry name" value="zf-RING_2"/>
    <property type="match status" value="1"/>
</dbReference>
<sequence>MSSSSSSSVPASAPGGASTAYSALGRPAGFRPHATSDTAMTSEAGPAFDRRSGRRRSTVTGPDRKRRLVNAEGDVWSRQSVSGSATESGGRMTAQMDSRSISSAASMRPESSAPGASYSTPIDLSSSPPDQRPQRSNDRRTSWSRAGNDYLEYIRPRWQPDSEVTGCPICRTPFSFWYRKHHCRKCGRVVCASCSPHRITIPRQFIVHPPDTNRSRASTLIPPRVAPLIDLEGDDSAQSPTALNPALGGGEEVRLCNPCVPDPNPEPPRGYTTIRAPGEPQSGADYIRGGLSASTNHSRHRPYHSLSSPTRHPPYASIPDNFSTRSARRTVGSSDYHFYGGFGGSLGSRFQERPMEYGSLSAAGLAPSPIASGRPLHLASGSAMLSAGPSFATSSNQEIRLPISDPRRRVDERDLCPICDHVLPPLDVNGNEDAREAHIRQCIESHGSRARSSSHSSSPVAQSSTPVRMLAFTATEKDCLGHDGSAQECTICMEEYEVGQPLVRLECLCKFHKGCIVEWFERKKECPSPQLMEIDPRLRPGSDNSPPEGVGTNHAYLPSPATRQADPAPLSSHPTNDYPDPPSQISPNEQLHSATSTSSDPSYYGTSVTQPQSTHTLYQASPGSIIGSTHRFESIDPNDPYSELKRPRACESCRQLKVRCEPDMSNPNASCKRCAKAGRSCVVTVPTRRRQKKTDSRVAELERKIDALTASLQASQGSGPALHPAYPGPPREEHTGKRWLGPTHTASTGSIPVCSPTGLAGSKRRHSGEIKDPRDSGLVGPSFYRAPSPATEQILDNTSRQWHARPSSGSETTAPKPNAANEPVDVIDRGLVSAAVASEAFTRYVKHMAPHIPMVVFPPGTTMADIRKTKPVLLHAIIATAVGPIQPGLQISLIEDFYRVIADRVVVKGEKSLDLIQGLLVTCNWYIPPDHFEELKFYQLTHMAVTLAMDIGMYRRPMPKSRPWTLVKDLILKKSPSQDPDSAEARRAWLGCYFLAVQVAASLRRTLLVRWTPYMDECIEILEKSSDALPSDKVMIHWAKLVHIIEDIHQQFCPDDTGSIVAFSEPKVQYTLKVFEKQLEQLRRERGPSDFPVFTQAEYIVNLYLHEGAMHVDYSEDQKSLGDDHSSPTSAAHMNALSTCLTSIHQAIDTICSVDIKDLISLPVFALARTSFTVVALIKLYSIVSSPETHIGQVIDVASLKTEYYLDRVIEHYTRAGEQAGGRTPAKFSVVLSMLRGWFLKRKDHGLALRDAFGGGLRPMNCGHDKAACQSAAEKYPRKNTGTTPLHLLSEVAMGEPQNRPSSGQGPCPSSTADYTPSASGPVSQTPSSDLVSQAQPPLGPSPAPTAGGTTDSDPWAQYPAPTRQFYPPLTSTYQDIPASGYPDPSVNGNMAMPWPVQGFFVPELGMQVGFEPENLYALENMLGDGFFNLPLPTEGSGYY</sequence>
<name>A0A3M7K307_ASPFL</name>
<dbReference type="VEuPathDB" id="FungiDB:F9C07_8497"/>
<feature type="region of interest" description="Disordered" evidence="10">
    <location>
        <begin position="292"/>
        <end position="322"/>
    </location>
</feature>
<feature type="domain" description="FYVE-type" evidence="13">
    <location>
        <begin position="161"/>
        <end position="264"/>
    </location>
</feature>
<dbReference type="InterPro" id="IPR001138">
    <property type="entry name" value="Zn2Cys6_DnaBD"/>
</dbReference>
<feature type="compositionally biased region" description="Polar residues" evidence="10">
    <location>
        <begin position="794"/>
        <end position="815"/>
    </location>
</feature>
<evidence type="ECO:0000256" key="10">
    <source>
        <dbReference type="SAM" id="MobiDB-lite"/>
    </source>
</evidence>
<dbReference type="InterPro" id="IPR017455">
    <property type="entry name" value="Znf_FYVE-rel"/>
</dbReference>
<evidence type="ECO:0000259" key="11">
    <source>
        <dbReference type="PROSITE" id="PS50048"/>
    </source>
</evidence>
<evidence type="ECO:0000256" key="4">
    <source>
        <dbReference type="ARBA" id="ARBA00022833"/>
    </source>
</evidence>
<dbReference type="PROSITE" id="PS50048">
    <property type="entry name" value="ZN2_CY6_FUNGAL_2"/>
    <property type="match status" value="1"/>
</dbReference>
<dbReference type="PROSITE" id="PS00463">
    <property type="entry name" value="ZN2_CY6_FUNGAL_1"/>
    <property type="match status" value="1"/>
</dbReference>
<feature type="compositionally biased region" description="Polar residues" evidence="10">
    <location>
        <begin position="1299"/>
        <end position="1336"/>
    </location>
</feature>
<dbReference type="VEuPathDB" id="FungiDB:AFLA_009014"/>
<feature type="compositionally biased region" description="Low complexity" evidence="10">
    <location>
        <begin position="450"/>
        <end position="465"/>
    </location>
</feature>
<keyword evidence="2" id="KW-0479">Metal-binding</keyword>
<dbReference type="PANTHER" id="PTHR31845:SF39">
    <property type="entry name" value="TRANSCRIPTION FACTOR PBCR-RELATED"/>
    <property type="match status" value="1"/>
</dbReference>
<dbReference type="Proteomes" id="UP000325434">
    <property type="component" value="Unassembled WGS sequence"/>
</dbReference>
<dbReference type="Gene3D" id="4.10.240.10">
    <property type="entry name" value="Zn(2)-C6 fungal-type DNA-binding domain"/>
    <property type="match status" value="1"/>
</dbReference>
<keyword evidence="7" id="KW-0804">Transcription</keyword>